<evidence type="ECO:0000313" key="3">
    <source>
        <dbReference type="Proteomes" id="UP000811609"/>
    </source>
</evidence>
<proteinExistence type="predicted"/>
<accession>A0A8T1N8H0</accession>
<evidence type="ECO:0000313" key="2">
    <source>
        <dbReference type="EMBL" id="KAG6626595.1"/>
    </source>
</evidence>
<keyword evidence="1" id="KW-1133">Transmembrane helix</keyword>
<dbReference type="AlphaFoldDB" id="A0A8T1N8H0"/>
<evidence type="ECO:0000256" key="1">
    <source>
        <dbReference type="SAM" id="Phobius"/>
    </source>
</evidence>
<comment type="caution">
    <text evidence="2">The sequence shown here is derived from an EMBL/GenBank/DDBJ whole genome shotgun (WGS) entry which is preliminary data.</text>
</comment>
<dbReference type="Proteomes" id="UP000811609">
    <property type="component" value="Chromosome 15"/>
</dbReference>
<keyword evidence="3" id="KW-1185">Reference proteome</keyword>
<protein>
    <recommendedName>
        <fullName evidence="4">Endonuclease/exonuclease/phosphatase domain-containing protein</fullName>
    </recommendedName>
</protein>
<dbReference type="EMBL" id="CM031823">
    <property type="protein sequence ID" value="KAG6626595.1"/>
    <property type="molecule type" value="Genomic_DNA"/>
</dbReference>
<organism evidence="2 3">
    <name type="scientific">Carya illinoinensis</name>
    <name type="common">Pecan</name>
    <dbReference type="NCBI Taxonomy" id="32201"/>
    <lineage>
        <taxon>Eukaryota</taxon>
        <taxon>Viridiplantae</taxon>
        <taxon>Streptophyta</taxon>
        <taxon>Embryophyta</taxon>
        <taxon>Tracheophyta</taxon>
        <taxon>Spermatophyta</taxon>
        <taxon>Magnoliopsida</taxon>
        <taxon>eudicotyledons</taxon>
        <taxon>Gunneridae</taxon>
        <taxon>Pentapetalae</taxon>
        <taxon>rosids</taxon>
        <taxon>fabids</taxon>
        <taxon>Fagales</taxon>
        <taxon>Juglandaceae</taxon>
        <taxon>Carya</taxon>
    </lineage>
</organism>
<gene>
    <name evidence="2" type="ORF">CIPAW_15G061200</name>
</gene>
<keyword evidence="1" id="KW-0472">Membrane</keyword>
<evidence type="ECO:0008006" key="4">
    <source>
        <dbReference type="Google" id="ProtNLM"/>
    </source>
</evidence>
<reference evidence="2" key="1">
    <citation type="submission" date="2020-12" db="EMBL/GenBank/DDBJ databases">
        <title>WGS assembly of Carya illinoinensis cv. Pawnee.</title>
        <authorList>
            <person name="Platts A."/>
            <person name="Shu S."/>
            <person name="Wright S."/>
            <person name="Barry K."/>
            <person name="Edger P."/>
            <person name="Pires J.C."/>
            <person name="Schmutz J."/>
        </authorList>
    </citation>
    <scope>NUCLEOTIDE SEQUENCE</scope>
    <source>
        <tissue evidence="2">Leaf</tissue>
    </source>
</reference>
<keyword evidence="1" id="KW-0812">Transmembrane</keyword>
<name>A0A8T1N8H0_CARIL</name>
<feature type="transmembrane region" description="Helical" evidence="1">
    <location>
        <begin position="39"/>
        <end position="64"/>
    </location>
</feature>
<sequence length="181" mass="21208">MSRGLTISIRLRIKSLLRHWKVDIVCLQEMKLRIIDRRIIRSLLSCSFVGWSYLASMGASGGVLLLWDRRVGIPSRSVLGTSRLIALSKMLRMGAGGFMWVLVDSEKRLLWRSWWACIIKEFALMYEWDFIITCFLSERSLKNDLKKWNVEVFRNVDSQKNSLMEGSCMTWKVERRMGFFS</sequence>